<evidence type="ECO:0000313" key="2">
    <source>
        <dbReference type="Proteomes" id="UP000886998"/>
    </source>
</evidence>
<protein>
    <submittedName>
        <fullName evidence="1">Uncharacterized protein</fullName>
    </submittedName>
</protein>
<evidence type="ECO:0000313" key="1">
    <source>
        <dbReference type="EMBL" id="GFY71178.1"/>
    </source>
</evidence>
<comment type="caution">
    <text evidence="1">The sequence shown here is derived from an EMBL/GenBank/DDBJ whole genome shotgun (WGS) entry which is preliminary data.</text>
</comment>
<accession>A0A8X7CJQ4</accession>
<proteinExistence type="predicted"/>
<sequence>MGQRQPGSKYSCSVNANILGSSISATAPTQLNLCVGRPAIRYLIPGTRQEYYEECISELNACLVKSDKVGTPRSGICVKATKIWRMCCLEAGGL</sequence>
<dbReference type="AlphaFoldDB" id="A0A8X7CJQ4"/>
<reference evidence="1" key="1">
    <citation type="submission" date="2020-08" db="EMBL/GenBank/DDBJ databases">
        <title>Multicomponent nature underlies the extraordinary mechanical properties of spider dragline silk.</title>
        <authorList>
            <person name="Kono N."/>
            <person name="Nakamura H."/>
            <person name="Mori M."/>
            <person name="Yoshida Y."/>
            <person name="Ohtoshi R."/>
            <person name="Malay A.D."/>
            <person name="Moran D.A.P."/>
            <person name="Tomita M."/>
            <person name="Numata K."/>
            <person name="Arakawa K."/>
        </authorList>
    </citation>
    <scope>NUCLEOTIDE SEQUENCE</scope>
</reference>
<dbReference type="EMBL" id="BMAV01018653">
    <property type="protein sequence ID" value="GFY71178.1"/>
    <property type="molecule type" value="Genomic_DNA"/>
</dbReference>
<organism evidence="1 2">
    <name type="scientific">Trichonephila inaurata madagascariensis</name>
    <dbReference type="NCBI Taxonomy" id="2747483"/>
    <lineage>
        <taxon>Eukaryota</taxon>
        <taxon>Metazoa</taxon>
        <taxon>Ecdysozoa</taxon>
        <taxon>Arthropoda</taxon>
        <taxon>Chelicerata</taxon>
        <taxon>Arachnida</taxon>
        <taxon>Araneae</taxon>
        <taxon>Araneomorphae</taxon>
        <taxon>Entelegynae</taxon>
        <taxon>Araneoidea</taxon>
        <taxon>Nephilidae</taxon>
        <taxon>Trichonephila</taxon>
        <taxon>Trichonephila inaurata</taxon>
    </lineage>
</organism>
<gene>
    <name evidence="1" type="ORF">TNIN_80771</name>
</gene>
<keyword evidence="2" id="KW-1185">Reference proteome</keyword>
<name>A0A8X7CJQ4_9ARAC</name>
<dbReference type="Proteomes" id="UP000886998">
    <property type="component" value="Unassembled WGS sequence"/>
</dbReference>